<keyword evidence="1" id="KW-0418">Kinase</keyword>
<dbReference type="InterPro" id="IPR005338">
    <property type="entry name" value="Anhydro_N_Ac-Mur_kinase"/>
</dbReference>
<dbReference type="PANTHER" id="PTHR30605:SF0">
    <property type="entry name" value="ANHYDRO-N-ACETYLMURAMIC ACID KINASE"/>
    <property type="match status" value="1"/>
</dbReference>
<dbReference type="GO" id="GO:0016301">
    <property type="term" value="F:kinase activity"/>
    <property type="evidence" value="ECO:0007669"/>
    <property type="project" value="UniProtKB-KW"/>
</dbReference>
<organism evidence="1 2">
    <name type="scientific">Mariniflexile jejuense</name>
    <dbReference type="NCBI Taxonomy" id="1173582"/>
    <lineage>
        <taxon>Bacteria</taxon>
        <taxon>Pseudomonadati</taxon>
        <taxon>Bacteroidota</taxon>
        <taxon>Flavobacteriia</taxon>
        <taxon>Flavobacteriales</taxon>
        <taxon>Flavobacteriaceae</taxon>
        <taxon>Mariniflexile</taxon>
    </lineage>
</organism>
<proteinExistence type="predicted"/>
<dbReference type="RefSeq" id="WP_379925541.1">
    <property type="nucleotide sequence ID" value="NZ_JBHTJI010000001.1"/>
</dbReference>
<reference evidence="2" key="1">
    <citation type="journal article" date="2019" name="Int. J. Syst. Evol. Microbiol.">
        <title>The Global Catalogue of Microorganisms (GCM) 10K type strain sequencing project: providing services to taxonomists for standard genome sequencing and annotation.</title>
        <authorList>
            <consortium name="The Broad Institute Genomics Platform"/>
            <consortium name="The Broad Institute Genome Sequencing Center for Infectious Disease"/>
            <person name="Wu L."/>
            <person name="Ma J."/>
        </authorList>
    </citation>
    <scope>NUCLEOTIDE SEQUENCE [LARGE SCALE GENOMIC DNA]</scope>
    <source>
        <strain evidence="2">CCUG 62414</strain>
    </source>
</reference>
<dbReference type="InterPro" id="IPR043129">
    <property type="entry name" value="ATPase_NBD"/>
</dbReference>
<sequence length="356" mass="40127">MIKEVYNVVGVMSGTSLDGLDLVYVKFQFKKAWRFEIIYSETISYDSQWVETLKGLVTCSLDALKEIDFHYTNYLSLKIKSFINTYNIQDIHAICSHGHTALHQPEKGLTYQIGNMSHLAKLLEETVVCDFRVQDVALGGQGAPLVPIGDKLLFSEYDFCLNLGGFANISTEIAEERIAYDICPVNIVLNHYVKQLGFEYDDEGNIAATGTINNELLQNLNNLEFYKKIYPKSLGLEWVDKSIFPPINSFHLDVKDILATFIEHIALQLSSEINKKNNVSVLITGGGVYNKFLIERLKIYTKNDIVIPPASIIEFKEALIFGFLGVLKLRNEVNCLKSVTGASKNHCSGEIFNFKK</sequence>
<dbReference type="EMBL" id="JBHTJI010000001">
    <property type="protein sequence ID" value="MFD0989958.1"/>
    <property type="molecule type" value="Genomic_DNA"/>
</dbReference>
<dbReference type="Proteomes" id="UP001597061">
    <property type="component" value="Unassembled WGS sequence"/>
</dbReference>
<keyword evidence="2" id="KW-1185">Reference proteome</keyword>
<dbReference type="EC" id="2.7.1.170" evidence="1"/>
<dbReference type="Pfam" id="PF03702">
    <property type="entry name" value="AnmK"/>
    <property type="match status" value="1"/>
</dbReference>
<dbReference type="PANTHER" id="PTHR30605">
    <property type="entry name" value="ANHYDRO-N-ACETYLMURAMIC ACID KINASE"/>
    <property type="match status" value="1"/>
</dbReference>
<dbReference type="SUPFAM" id="SSF53067">
    <property type="entry name" value="Actin-like ATPase domain"/>
    <property type="match status" value="1"/>
</dbReference>
<evidence type="ECO:0000313" key="2">
    <source>
        <dbReference type="Proteomes" id="UP001597061"/>
    </source>
</evidence>
<protein>
    <submittedName>
        <fullName evidence="1">Anhydro-N-acetylmuramic acid kinase</fullName>
        <ecNumber evidence="1">2.7.1.170</ecNumber>
    </submittedName>
</protein>
<comment type="caution">
    <text evidence="1">The sequence shown here is derived from an EMBL/GenBank/DDBJ whole genome shotgun (WGS) entry which is preliminary data.</text>
</comment>
<evidence type="ECO:0000313" key="1">
    <source>
        <dbReference type="EMBL" id="MFD0989958.1"/>
    </source>
</evidence>
<dbReference type="Gene3D" id="3.30.420.40">
    <property type="match status" value="2"/>
</dbReference>
<name>A0ABW3JK76_9FLAO</name>
<accession>A0ABW3JK76</accession>
<gene>
    <name evidence="1" type="ORF">ACFQ1R_07615</name>
</gene>
<dbReference type="NCBIfam" id="NF007144">
    <property type="entry name" value="PRK09585.2-3"/>
    <property type="match status" value="1"/>
</dbReference>
<keyword evidence="1" id="KW-0808">Transferase</keyword>